<organism evidence="1 2">
    <name type="scientific">Haemaphysalis longicornis</name>
    <name type="common">Bush tick</name>
    <dbReference type="NCBI Taxonomy" id="44386"/>
    <lineage>
        <taxon>Eukaryota</taxon>
        <taxon>Metazoa</taxon>
        <taxon>Ecdysozoa</taxon>
        <taxon>Arthropoda</taxon>
        <taxon>Chelicerata</taxon>
        <taxon>Arachnida</taxon>
        <taxon>Acari</taxon>
        <taxon>Parasitiformes</taxon>
        <taxon>Ixodida</taxon>
        <taxon>Ixodoidea</taxon>
        <taxon>Ixodidae</taxon>
        <taxon>Haemaphysalinae</taxon>
        <taxon>Haemaphysalis</taxon>
    </lineage>
</organism>
<dbReference type="AlphaFoldDB" id="A0A9J6FD49"/>
<dbReference type="Proteomes" id="UP000821853">
    <property type="component" value="Chromosome 1"/>
</dbReference>
<dbReference type="VEuPathDB" id="VectorBase:HLOH_041855"/>
<protein>
    <submittedName>
        <fullName evidence="1">Uncharacterized protein</fullName>
    </submittedName>
</protein>
<proteinExistence type="predicted"/>
<sequence length="166" mass="18971">MAYGFEVLRALLKTCYLAWLRRAEEILASRHGSWYTVSKEYVVGKPRQLPGGLPVSEQGLPRGNNSVESWHSRFSKVVGASHPGVRRFISRLKQEQQLQTTDWKALLRRQQPPRQRKGVLAREAAIERISNNRRDMPMKDLLRAIASSTETVDCVVGHFKTRGTMQ</sequence>
<name>A0A9J6FD49_HAELO</name>
<gene>
    <name evidence="1" type="ORF">HPB48_005725</name>
</gene>
<keyword evidence="2" id="KW-1185">Reference proteome</keyword>
<reference evidence="1 2" key="1">
    <citation type="journal article" date="2020" name="Cell">
        <title>Large-Scale Comparative Analyses of Tick Genomes Elucidate Their Genetic Diversity and Vector Capacities.</title>
        <authorList>
            <consortium name="Tick Genome and Microbiome Consortium (TIGMIC)"/>
            <person name="Jia N."/>
            <person name="Wang J."/>
            <person name="Shi W."/>
            <person name="Du L."/>
            <person name="Sun Y."/>
            <person name="Zhan W."/>
            <person name="Jiang J.F."/>
            <person name="Wang Q."/>
            <person name="Zhang B."/>
            <person name="Ji P."/>
            <person name="Bell-Sakyi L."/>
            <person name="Cui X.M."/>
            <person name="Yuan T.T."/>
            <person name="Jiang B.G."/>
            <person name="Yang W.F."/>
            <person name="Lam T.T."/>
            <person name="Chang Q.C."/>
            <person name="Ding S.J."/>
            <person name="Wang X.J."/>
            <person name="Zhu J.G."/>
            <person name="Ruan X.D."/>
            <person name="Zhao L."/>
            <person name="Wei J.T."/>
            <person name="Ye R.Z."/>
            <person name="Que T.C."/>
            <person name="Du C.H."/>
            <person name="Zhou Y.H."/>
            <person name="Cheng J.X."/>
            <person name="Dai P.F."/>
            <person name="Guo W.B."/>
            <person name="Han X.H."/>
            <person name="Huang E.J."/>
            <person name="Li L.F."/>
            <person name="Wei W."/>
            <person name="Gao Y.C."/>
            <person name="Liu J.Z."/>
            <person name="Shao H.Z."/>
            <person name="Wang X."/>
            <person name="Wang C.C."/>
            <person name="Yang T.C."/>
            <person name="Huo Q.B."/>
            <person name="Li W."/>
            <person name="Chen H.Y."/>
            <person name="Chen S.E."/>
            <person name="Zhou L.G."/>
            <person name="Ni X.B."/>
            <person name="Tian J.H."/>
            <person name="Sheng Y."/>
            <person name="Liu T."/>
            <person name="Pan Y.S."/>
            <person name="Xia L.Y."/>
            <person name="Li J."/>
            <person name="Zhao F."/>
            <person name="Cao W.C."/>
        </authorList>
    </citation>
    <scope>NUCLEOTIDE SEQUENCE [LARGE SCALE GENOMIC DNA]</scope>
    <source>
        <strain evidence="1">HaeL-2018</strain>
    </source>
</reference>
<dbReference type="EMBL" id="JABSTR010000001">
    <property type="protein sequence ID" value="KAH9360273.1"/>
    <property type="molecule type" value="Genomic_DNA"/>
</dbReference>
<evidence type="ECO:0000313" key="2">
    <source>
        <dbReference type="Proteomes" id="UP000821853"/>
    </source>
</evidence>
<accession>A0A9J6FD49</accession>
<comment type="caution">
    <text evidence="1">The sequence shown here is derived from an EMBL/GenBank/DDBJ whole genome shotgun (WGS) entry which is preliminary data.</text>
</comment>
<evidence type="ECO:0000313" key="1">
    <source>
        <dbReference type="EMBL" id="KAH9360273.1"/>
    </source>
</evidence>